<name>A0A643C7C6_BALPH</name>
<feature type="domain" description="ATP-grasp fold RimK-type" evidence="1">
    <location>
        <begin position="48"/>
        <end position="148"/>
    </location>
</feature>
<dbReference type="Proteomes" id="UP000437017">
    <property type="component" value="Unassembled WGS sequence"/>
</dbReference>
<reference evidence="2 3" key="1">
    <citation type="journal article" date="2019" name="PLoS ONE">
        <title>Genomic analyses reveal an absence of contemporary introgressive admixture between fin whales and blue whales, despite known hybrids.</title>
        <authorList>
            <person name="Westbury M.V."/>
            <person name="Petersen B."/>
            <person name="Lorenzen E.D."/>
        </authorList>
    </citation>
    <scope>NUCLEOTIDE SEQUENCE [LARGE SCALE GENOMIC DNA]</scope>
    <source>
        <strain evidence="2">FinWhale-01</strain>
    </source>
</reference>
<dbReference type="PANTHER" id="PTHR21621">
    <property type="entry name" value="RIBOSOMAL PROTEIN S6 MODIFICATION PROTEIN"/>
    <property type="match status" value="1"/>
</dbReference>
<feature type="non-terminal residue" evidence="2">
    <location>
        <position position="161"/>
    </location>
</feature>
<dbReference type="OrthoDB" id="10265738at2759"/>
<dbReference type="GO" id="GO:0072590">
    <property type="term" value="F:N-acetyl-L-aspartate-L-glutamate ligase activity"/>
    <property type="evidence" value="ECO:0007669"/>
    <property type="project" value="TreeGrafter"/>
</dbReference>
<gene>
    <name evidence="2" type="ORF">E2I00_001364</name>
</gene>
<sequence>TKCCEEELDFRAVVMDEVVLTIYQGNLGLRINGELITAYPPVMVFWTFQELAGHGVPLPDTFSYGAHENFAKMIDEAEVLEFPMVVKNTWCHRGKAVFLARDKHHLADLSHLIHHEAPSLFQKYVKESHGRDVCVIVMGGRVVGTMITLFNRWEDAKQLLT</sequence>
<dbReference type="GO" id="GO:0005737">
    <property type="term" value="C:cytoplasm"/>
    <property type="evidence" value="ECO:0007669"/>
    <property type="project" value="TreeGrafter"/>
</dbReference>
<dbReference type="InterPro" id="IPR013651">
    <property type="entry name" value="ATP-grasp_RimK-type"/>
</dbReference>
<comment type="caution">
    <text evidence="2">The sequence shown here is derived from an EMBL/GenBank/DDBJ whole genome shotgun (WGS) entry which is preliminary data.</text>
</comment>
<protein>
    <recommendedName>
        <fullName evidence="1">ATP-grasp fold RimK-type domain-containing protein</fullName>
    </recommendedName>
</protein>
<accession>A0A643C7C6</accession>
<dbReference type="Pfam" id="PF08443">
    <property type="entry name" value="RimK"/>
    <property type="match status" value="1"/>
</dbReference>
<evidence type="ECO:0000313" key="3">
    <source>
        <dbReference type="Proteomes" id="UP000437017"/>
    </source>
</evidence>
<dbReference type="EMBL" id="SGJD01002353">
    <property type="protein sequence ID" value="KAB0395838.1"/>
    <property type="molecule type" value="Genomic_DNA"/>
</dbReference>
<proteinExistence type="predicted"/>
<dbReference type="SUPFAM" id="SSF56059">
    <property type="entry name" value="Glutathione synthetase ATP-binding domain-like"/>
    <property type="match status" value="1"/>
</dbReference>
<dbReference type="AlphaFoldDB" id="A0A643C7C6"/>
<dbReference type="FunFam" id="3.30.1490.20:FF:000011">
    <property type="entry name" value="beta-citrylglutamate synthase B isoform X1"/>
    <property type="match status" value="1"/>
</dbReference>
<dbReference type="PANTHER" id="PTHR21621:SF5">
    <property type="entry name" value="BETA-CITRYLGLUTAMATE SYNTHASE B"/>
    <property type="match status" value="1"/>
</dbReference>
<organism evidence="2 3">
    <name type="scientific">Balaenoptera physalus</name>
    <name type="common">Fin whale</name>
    <name type="synonym">Balaena physalus</name>
    <dbReference type="NCBI Taxonomy" id="9770"/>
    <lineage>
        <taxon>Eukaryota</taxon>
        <taxon>Metazoa</taxon>
        <taxon>Chordata</taxon>
        <taxon>Craniata</taxon>
        <taxon>Vertebrata</taxon>
        <taxon>Euteleostomi</taxon>
        <taxon>Mammalia</taxon>
        <taxon>Eutheria</taxon>
        <taxon>Laurasiatheria</taxon>
        <taxon>Artiodactyla</taxon>
        <taxon>Whippomorpha</taxon>
        <taxon>Cetacea</taxon>
        <taxon>Mysticeti</taxon>
        <taxon>Balaenopteridae</taxon>
        <taxon>Balaenoptera</taxon>
    </lineage>
</organism>
<evidence type="ECO:0000313" key="2">
    <source>
        <dbReference type="EMBL" id="KAB0395838.1"/>
    </source>
</evidence>
<keyword evidence="3" id="KW-1185">Reference proteome</keyword>
<evidence type="ECO:0000259" key="1">
    <source>
        <dbReference type="Pfam" id="PF08443"/>
    </source>
</evidence>
<feature type="non-terminal residue" evidence="2">
    <location>
        <position position="1"/>
    </location>
</feature>